<evidence type="ECO:0000313" key="4">
    <source>
        <dbReference type="Proteomes" id="UP001596380"/>
    </source>
</evidence>
<dbReference type="RefSeq" id="WP_160820549.1">
    <property type="nucleotide sequence ID" value="NZ_JBHSXE010000001.1"/>
</dbReference>
<evidence type="ECO:0000256" key="2">
    <source>
        <dbReference type="SAM" id="Phobius"/>
    </source>
</evidence>
<comment type="caution">
    <text evidence="3">The sequence shown here is derived from an EMBL/GenBank/DDBJ whole genome shotgun (WGS) entry which is preliminary data.</text>
</comment>
<feature type="compositionally biased region" description="Polar residues" evidence="1">
    <location>
        <begin position="28"/>
        <end position="43"/>
    </location>
</feature>
<name>A0ABW2CGB5_9ACTN</name>
<evidence type="ECO:0000313" key="3">
    <source>
        <dbReference type="EMBL" id="MFC6880035.1"/>
    </source>
</evidence>
<feature type="compositionally biased region" description="Low complexity" evidence="1">
    <location>
        <begin position="115"/>
        <end position="125"/>
    </location>
</feature>
<keyword evidence="2" id="KW-0472">Membrane</keyword>
<dbReference type="Proteomes" id="UP001596380">
    <property type="component" value="Unassembled WGS sequence"/>
</dbReference>
<evidence type="ECO:0008006" key="5">
    <source>
        <dbReference type="Google" id="ProtNLM"/>
    </source>
</evidence>
<feature type="compositionally biased region" description="Low complexity" evidence="1">
    <location>
        <begin position="163"/>
        <end position="183"/>
    </location>
</feature>
<feature type="compositionally biased region" description="Low complexity" evidence="1">
    <location>
        <begin position="8"/>
        <end position="17"/>
    </location>
</feature>
<keyword evidence="2" id="KW-0812">Transmembrane</keyword>
<feature type="transmembrane region" description="Helical" evidence="2">
    <location>
        <begin position="353"/>
        <end position="373"/>
    </location>
</feature>
<dbReference type="EMBL" id="JBHSXS010000004">
    <property type="protein sequence ID" value="MFC6880035.1"/>
    <property type="molecule type" value="Genomic_DNA"/>
</dbReference>
<accession>A0ABW2CGB5</accession>
<feature type="compositionally biased region" description="Polar residues" evidence="1">
    <location>
        <begin position="388"/>
        <end position="397"/>
    </location>
</feature>
<feature type="region of interest" description="Disordered" evidence="1">
    <location>
        <begin position="273"/>
        <end position="347"/>
    </location>
</feature>
<proteinExistence type="predicted"/>
<sequence length="553" mass="56184">MQNADGMGAPSPGGFDAAPPPPPAWANEQPSGDQQLNAGQPSGTAPAGFGAEQPSGFAADQPAGFAAEHPGGFGTEQATGFGADQPAGLGAEQTASFGADQPAGLGAEQPGGFGAQQPAGFGAEQTTGLGAEQPGGFGAQQSAGFEAEQAGGSRADQAGGFGAEQPGGFAAGQAAGVGAEQPAESIVPDSWFAQPRKPDSQPEAQGPQVWTPQPQSQDQAWGMDAAPLAIAGSPPAAEMTQLDGPSPDGATQFVANPMMDATQFDSGTRVDGMAVSGHGGMMGPSPAGDPMASGGFMGNGAQMGPGGPMGPGGMGPGGPGPMGTDGQGGQMNGYGGFPPAPTKRSGSQASKPLIISVCALVAVALVAVAFVMWPDGEKKSPPAAKPSATGSGKQQVAQKKRLTGPARQQANAVNELLNASADTRKVLARALASTRQCKELPTAIGGFQTVAQRRQNQLRRTQNLQLDKLQNGERLRAHLRQAFQASLEVDQALLNWARSNQQRCHGKPRPDAAHVPGRAAAEQRATQAKQRFVVLWNPVAKRTSQPQRRWTQV</sequence>
<feature type="region of interest" description="Disordered" evidence="1">
    <location>
        <begin position="377"/>
        <end position="407"/>
    </location>
</feature>
<organism evidence="3 4">
    <name type="scientific">Actinomadura yumaensis</name>
    <dbReference type="NCBI Taxonomy" id="111807"/>
    <lineage>
        <taxon>Bacteria</taxon>
        <taxon>Bacillati</taxon>
        <taxon>Actinomycetota</taxon>
        <taxon>Actinomycetes</taxon>
        <taxon>Streptosporangiales</taxon>
        <taxon>Thermomonosporaceae</taxon>
        <taxon>Actinomadura</taxon>
    </lineage>
</organism>
<evidence type="ECO:0000256" key="1">
    <source>
        <dbReference type="SAM" id="MobiDB-lite"/>
    </source>
</evidence>
<feature type="compositionally biased region" description="Gly residues" evidence="1">
    <location>
        <begin position="295"/>
        <end position="336"/>
    </location>
</feature>
<keyword evidence="2" id="KW-1133">Transmembrane helix</keyword>
<gene>
    <name evidence="3" type="ORF">ACFQKB_09695</name>
</gene>
<feature type="region of interest" description="Disordered" evidence="1">
    <location>
        <begin position="1"/>
        <end position="220"/>
    </location>
</feature>
<reference evidence="4" key="1">
    <citation type="journal article" date="2019" name="Int. J. Syst. Evol. Microbiol.">
        <title>The Global Catalogue of Microorganisms (GCM) 10K type strain sequencing project: providing services to taxonomists for standard genome sequencing and annotation.</title>
        <authorList>
            <consortium name="The Broad Institute Genomics Platform"/>
            <consortium name="The Broad Institute Genome Sequencing Center for Infectious Disease"/>
            <person name="Wu L."/>
            <person name="Ma J."/>
        </authorList>
    </citation>
    <scope>NUCLEOTIDE SEQUENCE [LARGE SCALE GENOMIC DNA]</scope>
    <source>
        <strain evidence="4">JCM 3369</strain>
    </source>
</reference>
<feature type="compositionally biased region" description="Polar residues" evidence="1">
    <location>
        <begin position="208"/>
        <end position="219"/>
    </location>
</feature>
<keyword evidence="4" id="KW-1185">Reference proteome</keyword>
<protein>
    <recommendedName>
        <fullName evidence="5">DUF5667 domain-containing protein</fullName>
    </recommendedName>
</protein>
<feature type="region of interest" description="Disordered" evidence="1">
    <location>
        <begin position="502"/>
        <end position="524"/>
    </location>
</feature>